<gene>
    <name evidence="3" type="primary">LOC101845473</name>
</gene>
<evidence type="ECO:0000313" key="3">
    <source>
        <dbReference type="RefSeq" id="XP_005100217.1"/>
    </source>
</evidence>
<proteinExistence type="predicted"/>
<dbReference type="Proteomes" id="UP000694888">
    <property type="component" value="Unplaced"/>
</dbReference>
<dbReference type="RefSeq" id="XP_005100217.1">
    <property type="nucleotide sequence ID" value="XM_005100160.3"/>
</dbReference>
<keyword evidence="2" id="KW-1185">Reference proteome</keyword>
<dbReference type="InterPro" id="IPR050792">
    <property type="entry name" value="ADP-ribosylglycohydrolase"/>
</dbReference>
<protein>
    <submittedName>
        <fullName evidence="3">Uncharacterized protein LOC101845473 isoform X1</fullName>
    </submittedName>
</protein>
<evidence type="ECO:0000256" key="1">
    <source>
        <dbReference type="SAM" id="MobiDB-lite"/>
    </source>
</evidence>
<dbReference type="GeneID" id="101845473"/>
<dbReference type="Gene3D" id="1.10.4080.10">
    <property type="entry name" value="ADP-ribosylation/Crystallin J1"/>
    <property type="match status" value="1"/>
</dbReference>
<sequence>MIFKAISNSYCQHTRRNCIGHLKDHLQLHIQVPVINSVQYSSSAASVFALLLFSQRLTRVSTPLISQIRGHQHSDSKSEHSDKEDSKEPEVMPKPSISEALKKAKTEAAWGLFVADSLAMPVHWYYNPDDIVSDYGSWLKGYIAPNAKHPSSILRLSAVDGSGRGSTSSSNSLIGSVILHDKLKYWNGSASSNHYHQGMKAGDNTLNAVMALHEMQTMNRVDHDLIKPERDVRGAVLADYVSFMTTPGSHNDTYAESFHRAFFKDWVPAGEPKTEEEILEFAETRSKEMMKGRPDSQLAVIGSLVPAIPWVIRNAHKSEKECAQSVVDFVKLTHPVPSLIQFVDTYARLLHAVINGKDLKAEVLRVLSHSILGGPANRDKILQILDSAESIPRGTEERLELYQIMTGRLGSACYIEGALSSLLFLALEFHNDFEGGVLANANCGGENCHRGAALGALLAASAVNHGSEVPAKLKDGLHSLKGGIEVAVKEMNEGF</sequence>
<name>A0ABM0JS18_APLCA</name>
<dbReference type="Pfam" id="PF03747">
    <property type="entry name" value="ADP_ribosyl_GH"/>
    <property type="match status" value="1"/>
</dbReference>
<reference evidence="3" key="1">
    <citation type="submission" date="2025-08" db="UniProtKB">
        <authorList>
            <consortium name="RefSeq"/>
        </authorList>
    </citation>
    <scope>IDENTIFICATION</scope>
</reference>
<accession>A0ABM0JS18</accession>
<feature type="compositionally biased region" description="Basic and acidic residues" evidence="1">
    <location>
        <begin position="72"/>
        <end position="91"/>
    </location>
</feature>
<dbReference type="SUPFAM" id="SSF101478">
    <property type="entry name" value="ADP-ribosylglycohydrolase"/>
    <property type="match status" value="1"/>
</dbReference>
<feature type="region of interest" description="Disordered" evidence="1">
    <location>
        <begin position="68"/>
        <end position="95"/>
    </location>
</feature>
<dbReference type="PANTHER" id="PTHR16222:SF34">
    <property type="entry name" value="ADP-RIBOSYLGLYCOHYDROLASE"/>
    <property type="match status" value="1"/>
</dbReference>
<dbReference type="InterPro" id="IPR005502">
    <property type="entry name" value="Ribosyl_crysJ1"/>
</dbReference>
<dbReference type="PANTHER" id="PTHR16222">
    <property type="entry name" value="ADP-RIBOSYLGLYCOHYDROLASE"/>
    <property type="match status" value="1"/>
</dbReference>
<organism evidence="2 3">
    <name type="scientific">Aplysia californica</name>
    <name type="common">California sea hare</name>
    <dbReference type="NCBI Taxonomy" id="6500"/>
    <lineage>
        <taxon>Eukaryota</taxon>
        <taxon>Metazoa</taxon>
        <taxon>Spiralia</taxon>
        <taxon>Lophotrochozoa</taxon>
        <taxon>Mollusca</taxon>
        <taxon>Gastropoda</taxon>
        <taxon>Heterobranchia</taxon>
        <taxon>Euthyneura</taxon>
        <taxon>Tectipleura</taxon>
        <taxon>Aplysiida</taxon>
        <taxon>Aplysioidea</taxon>
        <taxon>Aplysiidae</taxon>
        <taxon>Aplysia</taxon>
    </lineage>
</organism>
<dbReference type="InterPro" id="IPR036705">
    <property type="entry name" value="Ribosyl_crysJ1_sf"/>
</dbReference>
<evidence type="ECO:0000313" key="2">
    <source>
        <dbReference type="Proteomes" id="UP000694888"/>
    </source>
</evidence>